<gene>
    <name evidence="1" type="ORF">Patl1_15928</name>
</gene>
<accession>A0ACC1B559</accession>
<sequence>MEKVMRLWYIGIGLAPTLRGLREEREKAVADLRGFLRVFEEGIGKDFPTKSPFFNGQTLGSLDIVAAANSCTYRAFEEALGISYGPDKHQAFFSWVTALEGCPLIKETLPLMTN</sequence>
<name>A0ACC1B559_9ROSI</name>
<organism evidence="1 2">
    <name type="scientific">Pistacia atlantica</name>
    <dbReference type="NCBI Taxonomy" id="434234"/>
    <lineage>
        <taxon>Eukaryota</taxon>
        <taxon>Viridiplantae</taxon>
        <taxon>Streptophyta</taxon>
        <taxon>Embryophyta</taxon>
        <taxon>Tracheophyta</taxon>
        <taxon>Spermatophyta</taxon>
        <taxon>Magnoliopsida</taxon>
        <taxon>eudicotyledons</taxon>
        <taxon>Gunneridae</taxon>
        <taxon>Pentapetalae</taxon>
        <taxon>rosids</taxon>
        <taxon>malvids</taxon>
        <taxon>Sapindales</taxon>
        <taxon>Anacardiaceae</taxon>
        <taxon>Pistacia</taxon>
    </lineage>
</organism>
<dbReference type="EMBL" id="CM047902">
    <property type="protein sequence ID" value="KAJ0094067.1"/>
    <property type="molecule type" value="Genomic_DNA"/>
</dbReference>
<comment type="caution">
    <text evidence="1">The sequence shown here is derived from an EMBL/GenBank/DDBJ whole genome shotgun (WGS) entry which is preliminary data.</text>
</comment>
<evidence type="ECO:0000313" key="2">
    <source>
        <dbReference type="Proteomes" id="UP001164250"/>
    </source>
</evidence>
<proteinExistence type="predicted"/>
<evidence type="ECO:0000313" key="1">
    <source>
        <dbReference type="EMBL" id="KAJ0094067.1"/>
    </source>
</evidence>
<protein>
    <submittedName>
        <fullName evidence="1">Uncharacterized protein</fullName>
    </submittedName>
</protein>
<reference evidence="2" key="1">
    <citation type="journal article" date="2023" name="G3 (Bethesda)">
        <title>Genome assembly and association tests identify interacting loci associated with vigor, precocity, and sex in interspecific pistachio rootstocks.</title>
        <authorList>
            <person name="Palmer W."/>
            <person name="Jacygrad E."/>
            <person name="Sagayaradj S."/>
            <person name="Cavanaugh K."/>
            <person name="Han R."/>
            <person name="Bertier L."/>
            <person name="Beede B."/>
            <person name="Kafkas S."/>
            <person name="Golino D."/>
            <person name="Preece J."/>
            <person name="Michelmore R."/>
        </authorList>
    </citation>
    <scope>NUCLEOTIDE SEQUENCE [LARGE SCALE GENOMIC DNA]</scope>
</reference>
<keyword evidence="2" id="KW-1185">Reference proteome</keyword>
<dbReference type="Proteomes" id="UP001164250">
    <property type="component" value="Chromosome 6"/>
</dbReference>